<comment type="similarity">
    <text evidence="2 8">Belongs to the type IA topoisomerase family.</text>
</comment>
<keyword evidence="4" id="KW-0460">Magnesium</keyword>
<feature type="region of interest" description="Disordered" evidence="9">
    <location>
        <begin position="851"/>
        <end position="912"/>
    </location>
</feature>
<comment type="catalytic activity">
    <reaction evidence="1 8">
        <text>ATP-independent breakage of single-stranded DNA, followed by passage and rejoining.</text>
        <dbReference type="EC" id="5.6.2.1"/>
    </reaction>
</comment>
<evidence type="ECO:0000313" key="12">
    <source>
        <dbReference type="EMBL" id="CAA9563609.1"/>
    </source>
</evidence>
<sequence>MSQTGSKSVKGGGPRRLVIVESPTKAKTIRRFLPPSYRVEASMGHVRDLPASAAEIPSSYKDQAWARLGINDRFEPIYVVPAKKKKVVSELRAALKDADELFIATDEDREGESIGWHLVEVLNPKVPVRRMVFHEITKDAILRALGETRSIDQHLVGAQETRRVLDRLVGYTLSPLLWKKVAPKLSAGRVQSVAVRLMVMRERERIAFVPASYWDLKAKLEKETRTFDAVMTHLGGVRLASGRDFDDDTGKLKAGLTAGKDILLLGEADAKRLATHLQKEAWRVLKVEERTGKRSPAAPFTTSTLQQEASRKLGLSAKETMRLAQGLYENGYITYMRTDSTNLASEAVEGARKAVASRYGNEYLSPSPRSYTKKTKNAQEAHEAIRPAGREMRTQAEHGLAGLEGRLYDLIWKRTVATQMADAVLRFVTARITVGESEEQAEFRASGRTTVFAGFFRAYVEGSDDPDAALDDQEQPLPELVERDPLSCKALDALGHETKPPARFTEASLVKVLEQEGIGRPSTYASIIDTVVNRGYARKNGSQLVPTFTAFATNNLLEKQFAQLVDTGFTAQMENVLDEIAAGDLAAEPYLERFYRGQEGLEARTQMSLAEVDAKAISTLQFPKWGEYLVRVGRFGPYAEGKVGDETVTTSLPADLAPDEVTREYLHRALTEGNAADNVVGAFPETGEVMVLKSGPYGPYVQLGDDEQEGKPKRISLPKGLEPSAITQDLAAGLLSLPRTLGQHPETGKDVQAAIGRFGPYVKHGSTFASLPKEDDVLAVGLPRALELISKKEFKNKPLRVLGEHPDTGEDVELRDGRYGPYVKHQKTNASLTTQEPDTVTLEEALELLAERERTHPTQKPAARKTSAKKSAVKKTGAKKAGAKPKSARKPIKKSAAPKATPRQLEPYLSDLDPEAAEVVSRLEGMRGGAAQDIATVADGVGLSEEAVRSAHKRGMFKLRMAYGKARKEAAVAA</sequence>
<dbReference type="PANTHER" id="PTHR42785">
    <property type="entry name" value="DNA TOPOISOMERASE, TYPE IA, CORE"/>
    <property type="match status" value="1"/>
</dbReference>
<dbReference type="SMART" id="SM00493">
    <property type="entry name" value="TOPRIM"/>
    <property type="match status" value="1"/>
</dbReference>
<dbReference type="InterPro" id="IPR000380">
    <property type="entry name" value="Topo_IA"/>
</dbReference>
<dbReference type="InterPro" id="IPR013825">
    <property type="entry name" value="Topo_IA_cen_sub2"/>
</dbReference>
<feature type="site" description="Interaction with DNA" evidence="8">
    <location>
        <position position="162"/>
    </location>
</feature>
<evidence type="ECO:0000256" key="1">
    <source>
        <dbReference type="ARBA" id="ARBA00000213"/>
    </source>
</evidence>
<dbReference type="EC" id="5.6.2.1" evidence="8"/>
<evidence type="ECO:0000256" key="4">
    <source>
        <dbReference type="ARBA" id="ARBA00022842"/>
    </source>
</evidence>
<dbReference type="Gene3D" id="1.10.460.10">
    <property type="entry name" value="Topoisomerase I, domain 2"/>
    <property type="match status" value="1"/>
</dbReference>
<dbReference type="GO" id="GO:0046872">
    <property type="term" value="F:metal ion binding"/>
    <property type="evidence" value="ECO:0007669"/>
    <property type="project" value="UniProtKB-KW"/>
</dbReference>
<dbReference type="InterPro" id="IPR005733">
    <property type="entry name" value="TopoI_bac-type"/>
</dbReference>
<dbReference type="Gene3D" id="2.70.20.10">
    <property type="entry name" value="Topoisomerase I, domain 3"/>
    <property type="match status" value="1"/>
</dbReference>
<dbReference type="PROSITE" id="PS50880">
    <property type="entry name" value="TOPRIM"/>
    <property type="match status" value="1"/>
</dbReference>
<dbReference type="PROSITE" id="PS00396">
    <property type="entry name" value="TOPO_IA_1"/>
    <property type="match status" value="1"/>
</dbReference>
<dbReference type="GO" id="GO:0003677">
    <property type="term" value="F:DNA binding"/>
    <property type="evidence" value="ECO:0007669"/>
    <property type="project" value="UniProtKB-KW"/>
</dbReference>
<feature type="site" description="Interaction with DNA" evidence="8">
    <location>
        <position position="45"/>
    </location>
</feature>
<feature type="site" description="Interaction with DNA" evidence="8">
    <location>
        <position position="178"/>
    </location>
</feature>
<dbReference type="PROSITE" id="PS52039">
    <property type="entry name" value="TOPO_IA_2"/>
    <property type="match status" value="1"/>
</dbReference>
<evidence type="ECO:0000256" key="9">
    <source>
        <dbReference type="SAM" id="MobiDB-lite"/>
    </source>
</evidence>
<dbReference type="EMBL" id="CADCWP010000058">
    <property type="protein sequence ID" value="CAA9563609.1"/>
    <property type="molecule type" value="Genomic_DNA"/>
</dbReference>
<dbReference type="Gene3D" id="3.40.50.140">
    <property type="match status" value="1"/>
</dbReference>
<protein>
    <recommendedName>
        <fullName evidence="8">DNA topoisomerase 1</fullName>
        <ecNumber evidence="8">5.6.2.1</ecNumber>
    </recommendedName>
    <alternativeName>
        <fullName evidence="8">DNA topoisomerase I</fullName>
    </alternativeName>
</protein>
<dbReference type="CDD" id="cd03363">
    <property type="entry name" value="TOPRIM_TopoIA_TopoI"/>
    <property type="match status" value="1"/>
</dbReference>
<feature type="compositionally biased region" description="Polar residues" evidence="9">
    <location>
        <begin position="828"/>
        <end position="838"/>
    </location>
</feature>
<comment type="function">
    <text evidence="8">Releases the supercoiling and torsional tension of DNA, which is introduced during the DNA replication and transcription, by transiently cleaving and rejoining one strand of the DNA duplex. Introduces a single-strand break via transesterification at a target site in duplex DNA. The scissile phosphodiester is attacked by the catalytic tyrosine of the enzyme, resulting in the formation of a DNA-(5'-phosphotyrosyl)-enzyme intermediate and the expulsion of a 3'-OH DNA strand. The free DNA strand then undergoes passage around the unbroken strand, thus removing DNA supercoils. Finally, in the religation step, the DNA 3'-OH attacks the covalent intermediate to expel the active-site tyrosine and restore the DNA phosphodiester backbone.</text>
</comment>
<evidence type="ECO:0000256" key="3">
    <source>
        <dbReference type="ARBA" id="ARBA00022723"/>
    </source>
</evidence>
<dbReference type="SUPFAM" id="SSF56712">
    <property type="entry name" value="Prokaryotic type I DNA topoisomerase"/>
    <property type="match status" value="1"/>
</dbReference>
<dbReference type="GO" id="GO:0006265">
    <property type="term" value="P:DNA topological change"/>
    <property type="evidence" value="ECO:0007669"/>
    <property type="project" value="UniProtKB-UniRule"/>
</dbReference>
<dbReference type="Gene3D" id="1.10.290.10">
    <property type="entry name" value="Topoisomerase I, domain 4"/>
    <property type="match status" value="1"/>
</dbReference>
<feature type="domain" description="Topo IA-type catalytic" evidence="11">
    <location>
        <begin position="152"/>
        <end position="602"/>
    </location>
</feature>
<evidence type="ECO:0000256" key="6">
    <source>
        <dbReference type="ARBA" id="ARBA00023125"/>
    </source>
</evidence>
<feature type="site" description="Interaction with DNA" evidence="8">
    <location>
        <position position="166"/>
    </location>
</feature>
<proteinExistence type="inferred from homology"/>
<dbReference type="Pfam" id="PF13368">
    <property type="entry name" value="Toprim_C_rpt"/>
    <property type="match status" value="3"/>
</dbReference>
<dbReference type="AlphaFoldDB" id="A0A6J4UYH0"/>
<dbReference type="InterPro" id="IPR034149">
    <property type="entry name" value="TOPRIM_TopoI"/>
</dbReference>
<dbReference type="InterPro" id="IPR003602">
    <property type="entry name" value="Topo_IA_DNA-bd_dom"/>
</dbReference>
<reference evidence="12" key="1">
    <citation type="submission" date="2020-02" db="EMBL/GenBank/DDBJ databases">
        <authorList>
            <person name="Meier V. D."/>
        </authorList>
    </citation>
    <scope>NUCLEOTIDE SEQUENCE</scope>
    <source>
        <strain evidence="12">AVDCRST_MAG86</strain>
    </source>
</reference>
<feature type="site" description="Interaction with DNA" evidence="8">
    <location>
        <position position="337"/>
    </location>
</feature>
<keyword evidence="3" id="KW-0479">Metal-binding</keyword>
<gene>
    <name evidence="8" type="primary">topA</name>
    <name evidence="12" type="ORF">AVDCRST_MAG86-844</name>
</gene>
<dbReference type="InterPro" id="IPR003601">
    <property type="entry name" value="Topo_IA_2"/>
</dbReference>
<evidence type="ECO:0000256" key="2">
    <source>
        <dbReference type="ARBA" id="ARBA00009446"/>
    </source>
</evidence>
<dbReference type="PRINTS" id="PR00417">
    <property type="entry name" value="PRTPISMRASEI"/>
</dbReference>
<dbReference type="SMART" id="SM00436">
    <property type="entry name" value="TOP1Bc"/>
    <property type="match status" value="1"/>
</dbReference>
<dbReference type="InterPro" id="IPR028612">
    <property type="entry name" value="Topoisom_1_IA"/>
</dbReference>
<dbReference type="InterPro" id="IPR025589">
    <property type="entry name" value="Toprim_C_rpt"/>
</dbReference>
<keyword evidence="5 8" id="KW-0799">Topoisomerase</keyword>
<evidence type="ECO:0000259" key="11">
    <source>
        <dbReference type="PROSITE" id="PS52039"/>
    </source>
</evidence>
<evidence type="ECO:0000259" key="10">
    <source>
        <dbReference type="PROSITE" id="PS50880"/>
    </source>
</evidence>
<accession>A0A6J4UYH0</accession>
<dbReference type="HAMAP" id="MF_00952">
    <property type="entry name" value="Topoisom_1_prok"/>
    <property type="match status" value="1"/>
</dbReference>
<dbReference type="InterPro" id="IPR006171">
    <property type="entry name" value="TOPRIM_dom"/>
</dbReference>
<keyword evidence="6 8" id="KW-0238">DNA-binding</keyword>
<dbReference type="InterPro" id="IPR013324">
    <property type="entry name" value="RNA_pol_sigma_r3/r4-like"/>
</dbReference>
<feature type="compositionally biased region" description="Basic residues" evidence="9">
    <location>
        <begin position="862"/>
        <end position="893"/>
    </location>
</feature>
<dbReference type="PANTHER" id="PTHR42785:SF1">
    <property type="entry name" value="DNA TOPOISOMERASE"/>
    <property type="match status" value="1"/>
</dbReference>
<organism evidence="12">
    <name type="scientific">uncultured Truepera sp</name>
    <dbReference type="NCBI Taxonomy" id="543023"/>
    <lineage>
        <taxon>Bacteria</taxon>
        <taxon>Thermotogati</taxon>
        <taxon>Deinococcota</taxon>
        <taxon>Deinococci</taxon>
        <taxon>Trueperales</taxon>
        <taxon>Trueperaceae</taxon>
        <taxon>Truepera</taxon>
        <taxon>environmental samples</taxon>
    </lineage>
</organism>
<dbReference type="GO" id="GO:0003917">
    <property type="term" value="F:DNA topoisomerase type I (single strand cut, ATP-independent) activity"/>
    <property type="evidence" value="ECO:0007669"/>
    <property type="project" value="UniProtKB-UniRule"/>
</dbReference>
<name>A0A6J4UYH0_9DEIN</name>
<evidence type="ECO:0000256" key="5">
    <source>
        <dbReference type="ARBA" id="ARBA00023029"/>
    </source>
</evidence>
<feature type="domain" description="Toprim" evidence="10">
    <location>
        <begin position="15"/>
        <end position="137"/>
    </location>
</feature>
<dbReference type="Pfam" id="PF01131">
    <property type="entry name" value="Topoisom_bac"/>
    <property type="match status" value="1"/>
</dbReference>
<dbReference type="NCBIfam" id="TIGR01051">
    <property type="entry name" value="topA_bact"/>
    <property type="match status" value="1"/>
</dbReference>
<dbReference type="InterPro" id="IPR023406">
    <property type="entry name" value="Topo_IA_AS"/>
</dbReference>
<feature type="region of interest" description="Interaction with DNA" evidence="8">
    <location>
        <begin position="186"/>
        <end position="191"/>
    </location>
</feature>
<dbReference type="CDD" id="cd00186">
    <property type="entry name" value="TOP1Ac"/>
    <property type="match status" value="1"/>
</dbReference>
<dbReference type="InterPro" id="IPR013497">
    <property type="entry name" value="Topo_IA_cen"/>
</dbReference>
<feature type="site" description="Interaction with DNA" evidence="8">
    <location>
        <position position="534"/>
    </location>
</feature>
<feature type="site" description="Interaction with DNA" evidence="8">
    <location>
        <position position="163"/>
    </location>
</feature>
<dbReference type="Pfam" id="PF01751">
    <property type="entry name" value="Toprim"/>
    <property type="match status" value="1"/>
</dbReference>
<dbReference type="InterPro" id="IPR013824">
    <property type="entry name" value="Topo_IA_cen_sub1"/>
</dbReference>
<evidence type="ECO:0000256" key="8">
    <source>
        <dbReference type="HAMAP-Rule" id="MF_00952"/>
    </source>
</evidence>
<feature type="region of interest" description="Disordered" evidence="9">
    <location>
        <begin position="802"/>
        <end position="839"/>
    </location>
</feature>
<feature type="compositionally biased region" description="Basic and acidic residues" evidence="9">
    <location>
        <begin position="802"/>
        <end position="818"/>
    </location>
</feature>
<dbReference type="SUPFAM" id="SSF88659">
    <property type="entry name" value="Sigma3 and sigma4 domains of RNA polymerase sigma factors"/>
    <property type="match status" value="1"/>
</dbReference>
<keyword evidence="7 8" id="KW-0413">Isomerase</keyword>
<evidence type="ECO:0000256" key="7">
    <source>
        <dbReference type="ARBA" id="ARBA00023235"/>
    </source>
</evidence>
<feature type="site" description="Interaction with DNA" evidence="8">
    <location>
        <position position="171"/>
    </location>
</feature>
<dbReference type="InterPro" id="IPR023405">
    <property type="entry name" value="Topo_IA_core_domain"/>
</dbReference>
<dbReference type="SMART" id="SM00437">
    <property type="entry name" value="TOP1Ac"/>
    <property type="match status" value="1"/>
</dbReference>
<feature type="active site" description="O-(5'-phospho-DNA)-tyrosine intermediate" evidence="8">
    <location>
        <position position="335"/>
    </location>
</feature>
<dbReference type="InterPro" id="IPR013826">
    <property type="entry name" value="Topo_IA_cen_sub3"/>
</dbReference>
<comment type="subunit">
    <text evidence="8">Monomer.</text>
</comment>